<feature type="region of interest" description="Disordered" evidence="1">
    <location>
        <begin position="192"/>
        <end position="212"/>
    </location>
</feature>
<feature type="domain" description="N-acetyltransferase" evidence="2">
    <location>
        <begin position="3"/>
        <end position="159"/>
    </location>
</feature>
<reference evidence="3 4" key="1">
    <citation type="submission" date="2018-06" db="EMBL/GenBank/DDBJ databases">
        <title>Streptacidiphilus pinicola sp. nov., isolated from pine grove soil.</title>
        <authorList>
            <person name="Roh S.G."/>
            <person name="Park S."/>
            <person name="Kim M.-K."/>
            <person name="Yun B.-R."/>
            <person name="Park J."/>
            <person name="Kim M.J."/>
            <person name="Kim Y.S."/>
            <person name="Kim S.B."/>
        </authorList>
    </citation>
    <scope>NUCLEOTIDE SEQUENCE [LARGE SCALE GENOMIC DNA]</scope>
    <source>
        <strain evidence="3 4">MMS16-CNU450</strain>
    </source>
</reference>
<dbReference type="Pfam" id="PF00583">
    <property type="entry name" value="Acetyltransf_1"/>
    <property type="match status" value="1"/>
</dbReference>
<dbReference type="SUPFAM" id="SSF55729">
    <property type="entry name" value="Acyl-CoA N-acyltransferases (Nat)"/>
    <property type="match status" value="1"/>
</dbReference>
<comment type="caution">
    <text evidence="3">The sequence shown here is derived from an EMBL/GenBank/DDBJ whole genome shotgun (WGS) entry which is preliminary data.</text>
</comment>
<evidence type="ECO:0000313" key="4">
    <source>
        <dbReference type="Proteomes" id="UP000248889"/>
    </source>
</evidence>
<dbReference type="PROSITE" id="PS51186">
    <property type="entry name" value="GNAT"/>
    <property type="match status" value="1"/>
</dbReference>
<evidence type="ECO:0000313" key="3">
    <source>
        <dbReference type="EMBL" id="RAG81757.1"/>
    </source>
</evidence>
<dbReference type="Gene3D" id="3.40.630.30">
    <property type="match status" value="1"/>
</dbReference>
<evidence type="ECO:0000259" key="2">
    <source>
        <dbReference type="PROSITE" id="PS51186"/>
    </source>
</evidence>
<keyword evidence="3" id="KW-0808">Transferase</keyword>
<protein>
    <submittedName>
        <fullName evidence="3">N-acetyltransferase</fullName>
    </submittedName>
</protein>
<sequence>MAAHFRIACTGDIDELLTLYRAVYGSTYTLPLGTDREVMAREINSATTTWLVARDISSGRLVASILGTVAPQERLGKLQGLAVHPDARGGGIARQAVRELSDRLLAEQPVDSVYATARTNSTAPQRICLQSDFRALGVFPNLRKSERHETMVLLARHRPGVLEQRLTVPRVPAGLGGLVDALHQTVGLAEAPRPHVEQRTPETSTGPVPPTAATSFELVDAPAFVRRRFAEALPDPGARFYPFHAPNVLLTAEDGGFEVYAQLNRGDGYCALVATAPALAERGGDLDAVICTLSDHGALHIETLLPLDHYADLNLLLGHGFLPAAAYPAMRREGDGYRDYVVMARTMKPLDFRGLAIDAAFRPFTEQYIELWKQQYLNTHGIFQ</sequence>
<keyword evidence="4" id="KW-1185">Reference proteome</keyword>
<accession>A0A2X0IB62</accession>
<dbReference type="CDD" id="cd04301">
    <property type="entry name" value="NAT_SF"/>
    <property type="match status" value="1"/>
</dbReference>
<gene>
    <name evidence="3" type="ORF">DN069_31140</name>
</gene>
<dbReference type="RefSeq" id="WP_111506584.1">
    <property type="nucleotide sequence ID" value="NZ_QKYN01000139.1"/>
</dbReference>
<dbReference type="OrthoDB" id="3846744at2"/>
<dbReference type="AlphaFoldDB" id="A0A2X0IB62"/>
<dbReference type="Proteomes" id="UP000248889">
    <property type="component" value="Unassembled WGS sequence"/>
</dbReference>
<dbReference type="InterPro" id="IPR000182">
    <property type="entry name" value="GNAT_dom"/>
</dbReference>
<dbReference type="EMBL" id="QKYN01000139">
    <property type="protein sequence ID" value="RAG81757.1"/>
    <property type="molecule type" value="Genomic_DNA"/>
</dbReference>
<name>A0A2X0IB62_9ACTN</name>
<dbReference type="InterPro" id="IPR016181">
    <property type="entry name" value="Acyl_CoA_acyltransferase"/>
</dbReference>
<evidence type="ECO:0000256" key="1">
    <source>
        <dbReference type="SAM" id="MobiDB-lite"/>
    </source>
</evidence>
<proteinExistence type="predicted"/>
<organism evidence="3 4">
    <name type="scientific">Streptacidiphilus pinicola</name>
    <dbReference type="NCBI Taxonomy" id="2219663"/>
    <lineage>
        <taxon>Bacteria</taxon>
        <taxon>Bacillati</taxon>
        <taxon>Actinomycetota</taxon>
        <taxon>Actinomycetes</taxon>
        <taxon>Kitasatosporales</taxon>
        <taxon>Streptomycetaceae</taxon>
        <taxon>Streptacidiphilus</taxon>
    </lineage>
</organism>
<dbReference type="GO" id="GO:0016747">
    <property type="term" value="F:acyltransferase activity, transferring groups other than amino-acyl groups"/>
    <property type="evidence" value="ECO:0007669"/>
    <property type="project" value="InterPro"/>
</dbReference>